<feature type="compositionally biased region" description="Pro residues" evidence="1">
    <location>
        <begin position="105"/>
        <end position="118"/>
    </location>
</feature>
<organism evidence="2 3">
    <name type="scientific">Rhizobium viscosum</name>
    <name type="common">Arthrobacter viscosus</name>
    <dbReference type="NCBI Taxonomy" id="1673"/>
    <lineage>
        <taxon>Bacteria</taxon>
        <taxon>Pseudomonadati</taxon>
        <taxon>Pseudomonadota</taxon>
        <taxon>Alphaproteobacteria</taxon>
        <taxon>Hyphomicrobiales</taxon>
        <taxon>Rhizobiaceae</taxon>
        <taxon>Rhizobium/Agrobacterium group</taxon>
        <taxon>Rhizobium</taxon>
    </lineage>
</organism>
<feature type="region of interest" description="Disordered" evidence="1">
    <location>
        <begin position="103"/>
        <end position="143"/>
    </location>
</feature>
<keyword evidence="3" id="KW-1185">Reference proteome</keyword>
<gene>
    <name evidence="2" type="ORF">H4W29_005373</name>
</gene>
<comment type="caution">
    <text evidence="2">The sequence shown here is derived from an EMBL/GenBank/DDBJ whole genome shotgun (WGS) entry which is preliminary data.</text>
</comment>
<sequence>MANTIALNAVFEVEPLPHIQRLPDRRWERISFRIPSTLTPDPCVVTADSGHSLISSGSSLSWVFVLVLGIPSRWCRRDGASTELGMISHVFEVREEPIVCANEPIIPPPAPPIDTPPQDPDRVPGDEPSPDPEPDEPANPMVRTSVEHCPTWSVLCRGVRPQWEQQSWAAIKARRLHE</sequence>
<accession>A0ABR9IY78</accession>
<reference evidence="2 3" key="1">
    <citation type="submission" date="2020-10" db="EMBL/GenBank/DDBJ databases">
        <title>Sequencing the genomes of 1000 actinobacteria strains.</title>
        <authorList>
            <person name="Klenk H.-P."/>
        </authorList>
    </citation>
    <scope>NUCLEOTIDE SEQUENCE [LARGE SCALE GENOMIC DNA]</scope>
    <source>
        <strain evidence="2 3">DSM 7307</strain>
    </source>
</reference>
<proteinExistence type="predicted"/>
<evidence type="ECO:0000256" key="1">
    <source>
        <dbReference type="SAM" id="MobiDB-lite"/>
    </source>
</evidence>
<evidence type="ECO:0000313" key="2">
    <source>
        <dbReference type="EMBL" id="MBE1508128.1"/>
    </source>
</evidence>
<dbReference type="EMBL" id="JADBEC010000002">
    <property type="protein sequence ID" value="MBE1508128.1"/>
    <property type="molecule type" value="Genomic_DNA"/>
</dbReference>
<evidence type="ECO:0000313" key="3">
    <source>
        <dbReference type="Proteomes" id="UP000620262"/>
    </source>
</evidence>
<dbReference type="Proteomes" id="UP000620262">
    <property type="component" value="Unassembled WGS sequence"/>
</dbReference>
<protein>
    <submittedName>
        <fullName evidence="2">Uncharacterized protein</fullName>
    </submittedName>
</protein>
<name>A0ABR9IY78_RHIVS</name>